<dbReference type="EMBL" id="UINC01072651">
    <property type="protein sequence ID" value="SVC08443.1"/>
    <property type="molecule type" value="Genomic_DNA"/>
</dbReference>
<name>A0A382JBG6_9ZZZZ</name>
<evidence type="ECO:0000313" key="1">
    <source>
        <dbReference type="EMBL" id="SVC08443.1"/>
    </source>
</evidence>
<gene>
    <name evidence="1" type="ORF">METZ01_LOCUS261297</name>
</gene>
<reference evidence="1" key="1">
    <citation type="submission" date="2018-05" db="EMBL/GenBank/DDBJ databases">
        <authorList>
            <person name="Lanie J.A."/>
            <person name="Ng W.-L."/>
            <person name="Kazmierczak K.M."/>
            <person name="Andrzejewski T.M."/>
            <person name="Davidsen T.M."/>
            <person name="Wayne K.J."/>
            <person name="Tettelin H."/>
            <person name="Glass J.I."/>
            <person name="Rusch D."/>
            <person name="Podicherti R."/>
            <person name="Tsui H.-C.T."/>
            <person name="Winkler M.E."/>
        </authorList>
    </citation>
    <scope>NUCLEOTIDE SEQUENCE</scope>
</reference>
<accession>A0A382JBG6</accession>
<dbReference type="AlphaFoldDB" id="A0A382JBG6"/>
<protein>
    <submittedName>
        <fullName evidence="1">Uncharacterized protein</fullName>
    </submittedName>
</protein>
<organism evidence="1">
    <name type="scientific">marine metagenome</name>
    <dbReference type="NCBI Taxonomy" id="408172"/>
    <lineage>
        <taxon>unclassified sequences</taxon>
        <taxon>metagenomes</taxon>
        <taxon>ecological metagenomes</taxon>
    </lineage>
</organism>
<proteinExistence type="predicted"/>
<sequence>MKDKMTLGLVCAFFIGLAYFGSSSIETSNVETEIISEVPPVQLESESLEIINDIPSENEILNEVEFSSMNSCKLGEMDTDLLSFSEAFGYFRQCLGSDSSFQWKGSEYTTILLEEVIIQMADSVQVDENSIDTEISQIR</sequence>